<keyword evidence="1" id="KW-0614">Plasmid</keyword>
<organism evidence="1">
    <name type="scientific">Citrobacter braakii</name>
    <dbReference type="NCBI Taxonomy" id="57706"/>
    <lineage>
        <taxon>Bacteria</taxon>
        <taxon>Pseudomonadati</taxon>
        <taxon>Pseudomonadota</taxon>
        <taxon>Gammaproteobacteria</taxon>
        <taxon>Enterobacterales</taxon>
        <taxon>Enterobacteriaceae</taxon>
        <taxon>Citrobacter</taxon>
        <taxon>Citrobacter freundii complex</taxon>
    </lineage>
</organism>
<protein>
    <submittedName>
        <fullName evidence="1">Uncharacterized protein</fullName>
    </submittedName>
</protein>
<name>A0A3Q8VL13_CITBR</name>
<dbReference type="AlphaFoldDB" id="A0A3Q8VL13"/>
<sequence>MPPFPLNSGFLSIREIERDQYLCITNNHPVSERIKTTPYGIIYLYSFKFHLVTSC</sequence>
<evidence type="ECO:0000313" key="1">
    <source>
        <dbReference type="EMBL" id="AZM66631.1"/>
    </source>
</evidence>
<accession>A0A3Q8VL13</accession>
<proteinExistence type="predicted"/>
<dbReference type="EMBL" id="MH919378">
    <property type="protein sequence ID" value="AZM66631.1"/>
    <property type="molecule type" value="Genomic_DNA"/>
</dbReference>
<reference evidence="1" key="1">
    <citation type="submission" date="2018-09" db="EMBL/GenBank/DDBJ databases">
        <title>The complete sequencing of plasmid pCRE3-KPC.</title>
        <authorList>
            <person name="Dong D."/>
            <person name="Liu Z."/>
            <person name="Zhao H."/>
            <person name="Zhang H."/>
            <person name="Jia N."/>
            <person name="Zhu Y."/>
        </authorList>
    </citation>
    <scope>NUCLEOTIDE SEQUENCE</scope>
    <source>
        <strain evidence="1">CRE3</strain>
        <plasmid evidence="1">pCRE3-KPC</plasmid>
    </source>
</reference>
<geneLocation type="plasmid" evidence="1">
    <name>pCRE3-KPC</name>
</geneLocation>